<evidence type="ECO:0000256" key="1">
    <source>
        <dbReference type="SAM" id="Coils"/>
    </source>
</evidence>
<protein>
    <submittedName>
        <fullName evidence="2">Uncharacterized protein</fullName>
    </submittedName>
</protein>
<proteinExistence type="predicted"/>
<keyword evidence="1" id="KW-0175">Coiled coil</keyword>
<accession>A0ABP9LN51</accession>
<dbReference type="Proteomes" id="UP001501083">
    <property type="component" value="Unassembled WGS sequence"/>
</dbReference>
<comment type="caution">
    <text evidence="2">The sequence shown here is derived from an EMBL/GenBank/DDBJ whole genome shotgun (WGS) entry which is preliminary data.</text>
</comment>
<dbReference type="RefSeq" id="WP_158982057.1">
    <property type="nucleotide sequence ID" value="NZ_BAABKY010000004.1"/>
</dbReference>
<evidence type="ECO:0000313" key="2">
    <source>
        <dbReference type="EMBL" id="GAA5079626.1"/>
    </source>
</evidence>
<dbReference type="EMBL" id="BAABKY010000004">
    <property type="protein sequence ID" value="GAA5079626.1"/>
    <property type="molecule type" value="Genomic_DNA"/>
</dbReference>
<gene>
    <name evidence="2" type="ORF">GCM10025759_27920</name>
</gene>
<name>A0ABP9LN51_9GAMM</name>
<sequence>MTIALLLLLSVLVIAALAAYGRYRPGRRERALREVLDAADALEAQLRVARAEIEAVAGSGGEDPVGEAMREMLRQRLWLRDHGREASVDQLDEVRTSIDAARDRIDQQLSRIAQARAPLA</sequence>
<organism evidence="2 3">
    <name type="scientific">Lysobacter panacisoli</name>
    <dbReference type="NCBI Taxonomy" id="1255263"/>
    <lineage>
        <taxon>Bacteria</taxon>
        <taxon>Pseudomonadati</taxon>
        <taxon>Pseudomonadota</taxon>
        <taxon>Gammaproteobacteria</taxon>
        <taxon>Lysobacterales</taxon>
        <taxon>Lysobacteraceae</taxon>
        <taxon>Lysobacter</taxon>
    </lineage>
</organism>
<reference evidence="3" key="1">
    <citation type="journal article" date="2019" name="Int. J. Syst. Evol. Microbiol.">
        <title>The Global Catalogue of Microorganisms (GCM) 10K type strain sequencing project: providing services to taxonomists for standard genome sequencing and annotation.</title>
        <authorList>
            <consortium name="The Broad Institute Genomics Platform"/>
            <consortium name="The Broad Institute Genome Sequencing Center for Infectious Disease"/>
            <person name="Wu L."/>
            <person name="Ma J."/>
        </authorList>
    </citation>
    <scope>NUCLEOTIDE SEQUENCE [LARGE SCALE GENOMIC DNA]</scope>
    <source>
        <strain evidence="3">JCM 19212</strain>
    </source>
</reference>
<keyword evidence="3" id="KW-1185">Reference proteome</keyword>
<evidence type="ECO:0000313" key="3">
    <source>
        <dbReference type="Proteomes" id="UP001501083"/>
    </source>
</evidence>
<feature type="coiled-coil region" evidence="1">
    <location>
        <begin position="32"/>
        <end position="59"/>
    </location>
</feature>